<sequence length="118" mass="13375">MKQIDFLELVKKRQSTRGYSDKQVEKEKIDRCLEAGRLAPSACNAQPWSFIVVDDPELKNQVADLTADRLLPLNHFTKQAPVHIVLVIEKANLTSNLGSAIKDKFFPWIIDNHGIFST</sequence>
<evidence type="ECO:0000259" key="3">
    <source>
        <dbReference type="Pfam" id="PF00881"/>
    </source>
</evidence>
<evidence type="ECO:0000313" key="4">
    <source>
        <dbReference type="EMBL" id="GAI74765.1"/>
    </source>
</evidence>
<dbReference type="Gene3D" id="3.40.109.10">
    <property type="entry name" value="NADH Oxidase"/>
    <property type="match status" value="1"/>
</dbReference>
<reference evidence="4" key="1">
    <citation type="journal article" date="2014" name="Front. Microbiol.">
        <title>High frequency of phylogenetically diverse reductive dehalogenase-homologous genes in deep subseafloor sedimentary metagenomes.</title>
        <authorList>
            <person name="Kawai M."/>
            <person name="Futagami T."/>
            <person name="Toyoda A."/>
            <person name="Takaki Y."/>
            <person name="Nishi S."/>
            <person name="Hori S."/>
            <person name="Arai W."/>
            <person name="Tsubouchi T."/>
            <person name="Morono Y."/>
            <person name="Uchiyama I."/>
            <person name="Ito T."/>
            <person name="Fujiyama A."/>
            <person name="Inagaki F."/>
            <person name="Takami H."/>
        </authorList>
    </citation>
    <scope>NUCLEOTIDE SEQUENCE</scope>
    <source>
        <strain evidence="4">Expedition CK06-06</strain>
    </source>
</reference>
<dbReference type="GO" id="GO:0016491">
    <property type="term" value="F:oxidoreductase activity"/>
    <property type="evidence" value="ECO:0007669"/>
    <property type="project" value="UniProtKB-KW"/>
</dbReference>
<organism evidence="4">
    <name type="scientific">marine sediment metagenome</name>
    <dbReference type="NCBI Taxonomy" id="412755"/>
    <lineage>
        <taxon>unclassified sequences</taxon>
        <taxon>metagenomes</taxon>
        <taxon>ecological metagenomes</taxon>
    </lineage>
</organism>
<feature type="domain" description="Nitroreductase" evidence="3">
    <location>
        <begin position="10"/>
        <end position="72"/>
    </location>
</feature>
<dbReference type="AlphaFoldDB" id="X1SH70"/>
<comment type="similarity">
    <text evidence="1">Belongs to the nitroreductase family.</text>
</comment>
<evidence type="ECO:0000256" key="1">
    <source>
        <dbReference type="ARBA" id="ARBA00007118"/>
    </source>
</evidence>
<gene>
    <name evidence="4" type="ORF">S12H4_22324</name>
</gene>
<dbReference type="InterPro" id="IPR029479">
    <property type="entry name" value="Nitroreductase"/>
</dbReference>
<proteinExistence type="inferred from homology"/>
<dbReference type="InterPro" id="IPR000415">
    <property type="entry name" value="Nitroreductase-like"/>
</dbReference>
<dbReference type="EMBL" id="BARW01011619">
    <property type="protein sequence ID" value="GAI74765.1"/>
    <property type="molecule type" value="Genomic_DNA"/>
</dbReference>
<accession>X1SH70</accession>
<dbReference type="PANTHER" id="PTHR43673">
    <property type="entry name" value="NAD(P)H NITROREDUCTASE YDGI-RELATED"/>
    <property type="match status" value="1"/>
</dbReference>
<dbReference type="SUPFAM" id="SSF55469">
    <property type="entry name" value="FMN-dependent nitroreductase-like"/>
    <property type="match status" value="1"/>
</dbReference>
<dbReference type="Pfam" id="PF00881">
    <property type="entry name" value="Nitroreductase"/>
    <property type="match status" value="1"/>
</dbReference>
<name>X1SH70_9ZZZZ</name>
<dbReference type="PANTHER" id="PTHR43673:SF10">
    <property type="entry name" value="NADH DEHYDROGENASE_NAD(P)H NITROREDUCTASE XCC3605-RELATED"/>
    <property type="match status" value="1"/>
</dbReference>
<evidence type="ECO:0000256" key="2">
    <source>
        <dbReference type="ARBA" id="ARBA00023002"/>
    </source>
</evidence>
<protein>
    <recommendedName>
        <fullName evidence="3">Nitroreductase domain-containing protein</fullName>
    </recommendedName>
</protein>
<keyword evidence="2" id="KW-0560">Oxidoreductase</keyword>
<comment type="caution">
    <text evidence="4">The sequence shown here is derived from an EMBL/GenBank/DDBJ whole genome shotgun (WGS) entry which is preliminary data.</text>
</comment>